<sequence length="620" mass="70693">GYSLLSSTISYYYAGSCIECGLRCLRYESCQSYNCFIPENSRLQVCHLKAETRKSKPENYKADKRSTYFELSQVANFKFICQNSGQRITHQNQCSCPPGFKGVTCQSSECEMIELVPRCLSKETKLTRPVVSRTDPPNSERLNKIQWIIFLLLCLEKLGYFSSSPGHSCKHIRDSGDSTRDGEYWIDPENNGMPLKVLCDMTTDGGGWLNVATLKQADSSPAWTAETSYRGISNYQNNLMGISTSAMRQLRSHLNFTQLRFHCSKENGHTFHVITVNNSTGEAVVQYFSGQSSVLPASCGSFITMKDDNSYLAQQCHRWGNDGSHYVGKWGHYNKNEERRMYDHSAFVAHRYHWVVYNNVWLCDESKGNVFATSTEDFWKIYILFLLLCLEKLGYFSSSPGHSCKHIRDSGDSTGDGEYWIDPEKNGRPLKVLCDMTTDGGGWLNVATLKKADSSPAWTAETSYRGISNYQNNLMGISTSAMRQLRSHLNFTQLRFHCSKENGRTFHVITVNNCTGEAVVQYFSGQSSVLPASCGSFITMKDDNSYLAKQCHRWGNDGSRHYVGKWGHFNKNEEQRIYDHSAFVARRYHWAVYNNRWLCDEPGDNVFATSTEDFWKIYVR</sequence>
<evidence type="ECO:0000259" key="7">
    <source>
        <dbReference type="PROSITE" id="PS51406"/>
    </source>
</evidence>
<dbReference type="InterPro" id="IPR000742">
    <property type="entry name" value="EGF"/>
</dbReference>
<keyword evidence="9" id="KW-1185">Reference proteome</keyword>
<dbReference type="Pfam" id="PF01410">
    <property type="entry name" value="COLFI"/>
    <property type="match status" value="1"/>
</dbReference>
<evidence type="ECO:0000256" key="1">
    <source>
        <dbReference type="ARBA" id="ARBA00004613"/>
    </source>
</evidence>
<feature type="non-terminal residue" evidence="8">
    <location>
        <position position="1"/>
    </location>
</feature>
<evidence type="ECO:0000259" key="6">
    <source>
        <dbReference type="PROSITE" id="PS50026"/>
    </source>
</evidence>
<reference evidence="8 9" key="1">
    <citation type="submission" date="2022-05" db="EMBL/GenBank/DDBJ databases">
        <authorList>
            <consortium name="Genoscope - CEA"/>
            <person name="William W."/>
        </authorList>
    </citation>
    <scope>NUCLEOTIDE SEQUENCE [LARGE SCALE GENOMIC DNA]</scope>
</reference>
<dbReference type="PROSITE" id="PS51406">
    <property type="entry name" value="FIBRINOGEN_C_2"/>
    <property type="match status" value="2"/>
</dbReference>
<dbReference type="Proteomes" id="UP001159405">
    <property type="component" value="Unassembled WGS sequence"/>
</dbReference>
<evidence type="ECO:0000256" key="5">
    <source>
        <dbReference type="PROSITE-ProRule" id="PRU00076"/>
    </source>
</evidence>
<feature type="domain" description="EGF-like" evidence="6">
    <location>
        <begin position="70"/>
        <end position="106"/>
    </location>
</feature>
<dbReference type="Pfam" id="PF00147">
    <property type="entry name" value="Fibrinogen_C"/>
    <property type="match status" value="1"/>
</dbReference>
<comment type="caution">
    <text evidence="5">Lacks conserved residue(s) required for the propagation of feature annotation.</text>
</comment>
<dbReference type="NCBIfam" id="NF040941">
    <property type="entry name" value="GGGWT_bact"/>
    <property type="match status" value="2"/>
</dbReference>
<keyword evidence="4 5" id="KW-1015">Disulfide bond</keyword>
<dbReference type="PROSITE" id="PS50026">
    <property type="entry name" value="EGF_3"/>
    <property type="match status" value="1"/>
</dbReference>
<dbReference type="InterPro" id="IPR013111">
    <property type="entry name" value="EGF_extracell"/>
</dbReference>
<keyword evidence="5" id="KW-0245">EGF-like domain</keyword>
<feature type="domain" description="Fibrinogen C-terminal" evidence="7">
    <location>
        <begin position="160"/>
        <end position="209"/>
    </location>
</feature>
<keyword evidence="2" id="KW-0964">Secreted</keyword>
<evidence type="ECO:0000256" key="4">
    <source>
        <dbReference type="ARBA" id="ARBA00023157"/>
    </source>
</evidence>
<dbReference type="InterPro" id="IPR002181">
    <property type="entry name" value="Fibrinogen_a/b/g_C_dom"/>
</dbReference>
<accession>A0ABN8PH05</accession>
<dbReference type="PROSITE" id="PS01186">
    <property type="entry name" value="EGF_2"/>
    <property type="match status" value="1"/>
</dbReference>
<dbReference type="Pfam" id="PF07974">
    <property type="entry name" value="EGF_2"/>
    <property type="match status" value="1"/>
</dbReference>
<keyword evidence="3" id="KW-0176">Collagen</keyword>
<evidence type="ECO:0000313" key="9">
    <source>
        <dbReference type="Proteomes" id="UP001159405"/>
    </source>
</evidence>
<comment type="caution">
    <text evidence="8">The sequence shown here is derived from an EMBL/GenBank/DDBJ whole genome shotgun (WGS) entry which is preliminary data.</text>
</comment>
<dbReference type="SUPFAM" id="SSF56496">
    <property type="entry name" value="Fibrinogen C-terminal domain-like"/>
    <property type="match status" value="2"/>
</dbReference>
<evidence type="ECO:0008006" key="10">
    <source>
        <dbReference type="Google" id="ProtNLM"/>
    </source>
</evidence>
<comment type="subcellular location">
    <subcellularLocation>
        <location evidence="1">Secreted</location>
    </subcellularLocation>
</comment>
<organism evidence="8 9">
    <name type="scientific">Porites lobata</name>
    <dbReference type="NCBI Taxonomy" id="104759"/>
    <lineage>
        <taxon>Eukaryota</taxon>
        <taxon>Metazoa</taxon>
        <taxon>Cnidaria</taxon>
        <taxon>Anthozoa</taxon>
        <taxon>Hexacorallia</taxon>
        <taxon>Scleractinia</taxon>
        <taxon>Fungiina</taxon>
        <taxon>Poritidae</taxon>
        <taxon>Porites</taxon>
    </lineage>
</organism>
<dbReference type="InterPro" id="IPR000885">
    <property type="entry name" value="Fib_collagen_C"/>
</dbReference>
<evidence type="ECO:0000256" key="3">
    <source>
        <dbReference type="ARBA" id="ARBA00023119"/>
    </source>
</evidence>
<proteinExistence type="predicted"/>
<dbReference type="PANTHER" id="PTHR16146:SF46">
    <property type="entry name" value="INTELECTIN-1A-RELATED"/>
    <property type="match status" value="1"/>
</dbReference>
<protein>
    <recommendedName>
        <fullName evidence="10">Fibrinogen C-terminal domain-containing protein</fullName>
    </recommendedName>
</protein>
<feature type="domain" description="Fibrinogen C-terminal" evidence="7">
    <location>
        <begin position="395"/>
        <end position="455"/>
    </location>
</feature>
<feature type="disulfide bond" evidence="5">
    <location>
        <begin position="96"/>
        <end position="105"/>
    </location>
</feature>
<dbReference type="PANTHER" id="PTHR16146">
    <property type="entry name" value="INTELECTIN"/>
    <property type="match status" value="1"/>
</dbReference>
<dbReference type="EMBL" id="CALNXK010000071">
    <property type="protein sequence ID" value="CAH3143483.1"/>
    <property type="molecule type" value="Genomic_DNA"/>
</dbReference>
<dbReference type="InterPro" id="IPR036056">
    <property type="entry name" value="Fibrinogen-like_C"/>
</dbReference>
<name>A0ABN8PH05_9CNID</name>
<evidence type="ECO:0000313" key="8">
    <source>
        <dbReference type="EMBL" id="CAH3143483.1"/>
    </source>
</evidence>
<dbReference type="Gene3D" id="2.60.120.1000">
    <property type="match status" value="2"/>
</dbReference>
<dbReference type="PROSITE" id="PS00022">
    <property type="entry name" value="EGF_1"/>
    <property type="match status" value="1"/>
</dbReference>
<gene>
    <name evidence="8" type="ORF">PLOB_00043438</name>
</gene>
<evidence type="ECO:0000256" key="2">
    <source>
        <dbReference type="ARBA" id="ARBA00022525"/>
    </source>
</evidence>